<keyword evidence="2 5" id="KW-0808">Transferase</keyword>
<keyword evidence="1 5" id="KW-0489">Methyltransferase</keyword>
<dbReference type="Gene3D" id="3.40.50.150">
    <property type="entry name" value="Vaccinia Virus protein VP39"/>
    <property type="match status" value="1"/>
</dbReference>
<dbReference type="PANTHER" id="PTHR10920:SF12">
    <property type="entry name" value="TRNA (CYTIDINE(32)_GUANOSINE(34)-2'-O)-METHYLTRANSFERASE-RELATED"/>
    <property type="match status" value="1"/>
</dbReference>
<evidence type="ECO:0000313" key="5">
    <source>
        <dbReference type="EMBL" id="EQB61609.1"/>
    </source>
</evidence>
<dbReference type="Proteomes" id="UP000053780">
    <property type="component" value="Unassembled WGS sequence"/>
</dbReference>
<dbReference type="GO" id="GO:0008175">
    <property type="term" value="F:tRNA methyltransferase activity"/>
    <property type="evidence" value="ECO:0007669"/>
    <property type="project" value="TreeGrafter"/>
</dbReference>
<evidence type="ECO:0000313" key="6">
    <source>
        <dbReference type="Proteomes" id="UP000053780"/>
    </source>
</evidence>
<dbReference type="GO" id="GO:0005737">
    <property type="term" value="C:cytoplasm"/>
    <property type="evidence" value="ECO:0007669"/>
    <property type="project" value="TreeGrafter"/>
</dbReference>
<gene>
    <name evidence="5" type="ORF">NAPIS_ORF00803</name>
</gene>
<evidence type="ECO:0000256" key="2">
    <source>
        <dbReference type="ARBA" id="ARBA00022679"/>
    </source>
</evidence>
<dbReference type="GO" id="GO:0030488">
    <property type="term" value="P:tRNA methylation"/>
    <property type="evidence" value="ECO:0007669"/>
    <property type="project" value="TreeGrafter"/>
</dbReference>
<keyword evidence="6" id="KW-1185">Reference proteome</keyword>
<dbReference type="EMBL" id="KE647117">
    <property type="protein sequence ID" value="EQB61609.1"/>
    <property type="molecule type" value="Genomic_DNA"/>
</dbReference>
<dbReference type="PANTHER" id="PTHR10920">
    <property type="entry name" value="RIBOSOMAL RNA METHYLTRANSFERASE"/>
    <property type="match status" value="1"/>
</dbReference>
<dbReference type="InterPro" id="IPR002877">
    <property type="entry name" value="RNA_MeTrfase_FtsJ_dom"/>
</dbReference>
<dbReference type="InterPro" id="IPR029063">
    <property type="entry name" value="SAM-dependent_MTases_sf"/>
</dbReference>
<name>T0LBD2_9MICR</name>
<dbReference type="AlphaFoldDB" id="T0LBD2"/>
<accession>T0LBD2</accession>
<dbReference type="GO" id="GO:0002181">
    <property type="term" value="P:cytoplasmic translation"/>
    <property type="evidence" value="ECO:0007669"/>
    <property type="project" value="TreeGrafter"/>
</dbReference>
<dbReference type="HOGENOM" id="CLU_1750204_0_0_1"/>
<proteinExistence type="predicted"/>
<evidence type="ECO:0000259" key="4">
    <source>
        <dbReference type="Pfam" id="PF01728"/>
    </source>
</evidence>
<feature type="domain" description="Ribosomal RNA methyltransferase FtsJ" evidence="4">
    <location>
        <begin position="1"/>
        <end position="87"/>
    </location>
</feature>
<dbReference type="Pfam" id="PF01728">
    <property type="entry name" value="FtsJ"/>
    <property type="match status" value="1"/>
</dbReference>
<reference evidence="5 6" key="1">
    <citation type="journal article" date="2013" name="BMC Genomics">
        <title>Genome sequencing and comparative genomics of honey bee microsporidia, Nosema apis reveal novel insights into host-parasite interactions.</title>
        <authorList>
            <person name="Chen Yp."/>
            <person name="Pettis J.S."/>
            <person name="Zhao Y."/>
            <person name="Liu X."/>
            <person name="Tallon L.J."/>
            <person name="Sadzewicz L.D."/>
            <person name="Li R."/>
            <person name="Zheng H."/>
            <person name="Huang S."/>
            <person name="Zhang X."/>
            <person name="Hamilton M.C."/>
            <person name="Pernal S.F."/>
            <person name="Melathopoulos A.P."/>
            <person name="Yan X."/>
            <person name="Evans J.D."/>
        </authorList>
    </citation>
    <scope>NUCLEOTIDE SEQUENCE [LARGE SCALE GENOMIC DNA]</scope>
    <source>
        <strain evidence="5 6">BRL 01</strain>
    </source>
</reference>
<evidence type="ECO:0000256" key="3">
    <source>
        <dbReference type="ARBA" id="ARBA00022691"/>
    </source>
</evidence>
<evidence type="ECO:0000256" key="1">
    <source>
        <dbReference type="ARBA" id="ARBA00022603"/>
    </source>
</evidence>
<dbReference type="SUPFAM" id="SSF53335">
    <property type="entry name" value="S-adenosyl-L-methionine-dependent methyltransferases"/>
    <property type="match status" value="1"/>
</dbReference>
<organism evidence="5 6">
    <name type="scientific">Vairimorpha apis BRL 01</name>
    <dbReference type="NCBI Taxonomy" id="1037528"/>
    <lineage>
        <taxon>Eukaryota</taxon>
        <taxon>Fungi</taxon>
        <taxon>Fungi incertae sedis</taxon>
        <taxon>Microsporidia</taxon>
        <taxon>Nosematidae</taxon>
        <taxon>Vairimorpha</taxon>
    </lineage>
</organism>
<protein>
    <submittedName>
        <fullName evidence="5">Ribosomal rna methyltransferase</fullName>
    </submittedName>
</protein>
<sequence length="149" mass="17408">MVLCDGAPDITGIHDVDEYFQYQLVCNALKITLKIGRIGTSFLAKIFRGKYTKFIVKWFKLYFKEVKVLKPISSRTSSIECFIYCLDLFNLEFKDFNDMNYKEAEDFDVIYCGNGPDSDYTEDCVYGENVLRKPINPPYKSSIEFRKNH</sequence>
<keyword evidence="3" id="KW-0949">S-adenosyl-L-methionine</keyword>
<dbReference type="InterPro" id="IPR050082">
    <property type="entry name" value="RNA_methyltr_RlmE"/>
</dbReference>
<dbReference type="OrthoDB" id="289250at2759"/>
<dbReference type="VEuPathDB" id="MicrosporidiaDB:NAPIS_ORF00803"/>